<evidence type="ECO:0000259" key="5">
    <source>
        <dbReference type="Pfam" id="PF00135"/>
    </source>
</evidence>
<name>A0ABQ1G561_9BACL</name>
<dbReference type="InterPro" id="IPR000997">
    <property type="entry name" value="Cholinesterase"/>
</dbReference>
<organism evidence="6 7">
    <name type="scientific">Paenibacillus physcomitrellae</name>
    <dbReference type="NCBI Taxonomy" id="1619311"/>
    <lineage>
        <taxon>Bacteria</taxon>
        <taxon>Bacillati</taxon>
        <taxon>Bacillota</taxon>
        <taxon>Bacilli</taxon>
        <taxon>Bacillales</taxon>
        <taxon>Paenibacillaceae</taxon>
        <taxon>Paenibacillus</taxon>
    </lineage>
</organism>
<dbReference type="InterPro" id="IPR050654">
    <property type="entry name" value="AChE-related_enzymes"/>
</dbReference>
<reference evidence="7" key="1">
    <citation type="journal article" date="2019" name="Int. J. Syst. Evol. Microbiol.">
        <title>The Global Catalogue of Microorganisms (GCM) 10K type strain sequencing project: providing services to taxonomists for standard genome sequencing and annotation.</title>
        <authorList>
            <consortium name="The Broad Institute Genomics Platform"/>
            <consortium name="The Broad Institute Genome Sequencing Center for Infectious Disease"/>
            <person name="Wu L."/>
            <person name="Ma J."/>
        </authorList>
    </citation>
    <scope>NUCLEOTIDE SEQUENCE [LARGE SCALE GENOMIC DNA]</scope>
    <source>
        <strain evidence="7">CGMCC 1.15044</strain>
    </source>
</reference>
<dbReference type="PANTHER" id="PTHR43918:SF4">
    <property type="entry name" value="CARBOXYLIC ESTER HYDROLASE"/>
    <property type="match status" value="1"/>
</dbReference>
<feature type="domain" description="Carboxylesterase type B" evidence="5">
    <location>
        <begin position="4"/>
        <end position="468"/>
    </location>
</feature>
<dbReference type="SUPFAM" id="SSF53474">
    <property type="entry name" value="alpha/beta-Hydrolases"/>
    <property type="match status" value="1"/>
</dbReference>
<comment type="similarity">
    <text evidence="1 4">Belongs to the type-B carboxylesterase/lipase family.</text>
</comment>
<evidence type="ECO:0000256" key="1">
    <source>
        <dbReference type="ARBA" id="ARBA00005964"/>
    </source>
</evidence>
<evidence type="ECO:0000256" key="2">
    <source>
        <dbReference type="ARBA" id="ARBA00022801"/>
    </source>
</evidence>
<evidence type="ECO:0000256" key="3">
    <source>
        <dbReference type="ARBA" id="ARBA00023157"/>
    </source>
</evidence>
<dbReference type="InterPro" id="IPR019826">
    <property type="entry name" value="Carboxylesterase_B_AS"/>
</dbReference>
<evidence type="ECO:0000313" key="6">
    <source>
        <dbReference type="EMBL" id="GGA37068.1"/>
    </source>
</evidence>
<accession>A0ABQ1G561</accession>
<dbReference type="PROSITE" id="PS00941">
    <property type="entry name" value="CARBOXYLESTERASE_B_2"/>
    <property type="match status" value="1"/>
</dbReference>
<sequence>MTQLKVDTQYGTVEGVSKDGVRIWKGLPYAKPPIGELRFQAPAAPESWEGIRKADTYGPISIQPVNETAGLFGQDAGAAPSEDCLYLNVWAPEETVGKPLPVMVWIHGGAFVTGSGSVPMYDGTKFARQGKVIMVSLNYRLGVLGFMHTGFLGEGFTSNAGLLDQIAALKWVQNNIAAFGGDPQQVTVFGESAGSMSIAALLAMPEAKGLFQHAIMQSGASQIMPEPAARSITTGLLGLLGISPQEAGKLKTVPPEQLMKAAGELRKRYGNDIAMLQQPVIDGVTLPHEPLAAIREGFAKDIALIIGTNRDEGGLFIRPDSPIMEEKDWLQAMELMTGIRGEAAAAIAARYPRTAAGQAQILTDLYFWRSALQFAAAQSRHASVWMYRFDWTSEAHPYLMQAIHAGEIMFVFDHLEMLGNIGVEADAPAQALARRMQQAWISFAKGGQPAVEGTVWPAYQLPERATYIFNTDSKVVYDPDAEKRSLLGE</sequence>
<dbReference type="RefSeq" id="WP_094095653.1">
    <property type="nucleotide sequence ID" value="NZ_BMHF01000007.1"/>
</dbReference>
<dbReference type="Pfam" id="PF00135">
    <property type="entry name" value="COesterase"/>
    <property type="match status" value="1"/>
</dbReference>
<dbReference type="PANTHER" id="PTHR43918">
    <property type="entry name" value="ACETYLCHOLINESTERASE"/>
    <property type="match status" value="1"/>
</dbReference>
<keyword evidence="2 4" id="KW-0378">Hydrolase</keyword>
<protein>
    <recommendedName>
        <fullName evidence="4">Carboxylic ester hydrolase</fullName>
        <ecNumber evidence="4">3.1.1.-</ecNumber>
    </recommendedName>
</protein>
<evidence type="ECO:0000256" key="4">
    <source>
        <dbReference type="RuleBase" id="RU361235"/>
    </source>
</evidence>
<comment type="caution">
    <text evidence="6">The sequence shown here is derived from an EMBL/GenBank/DDBJ whole genome shotgun (WGS) entry which is preliminary data.</text>
</comment>
<dbReference type="PROSITE" id="PS00122">
    <property type="entry name" value="CARBOXYLESTERASE_B_1"/>
    <property type="match status" value="1"/>
</dbReference>
<dbReference type="Proteomes" id="UP000609323">
    <property type="component" value="Unassembled WGS sequence"/>
</dbReference>
<keyword evidence="7" id="KW-1185">Reference proteome</keyword>
<dbReference type="InterPro" id="IPR002018">
    <property type="entry name" value="CarbesteraseB"/>
</dbReference>
<dbReference type="InterPro" id="IPR019819">
    <property type="entry name" value="Carboxylesterase_B_CS"/>
</dbReference>
<keyword evidence="3" id="KW-1015">Disulfide bond</keyword>
<dbReference type="EC" id="3.1.1.-" evidence="4"/>
<gene>
    <name evidence="6" type="primary">pnbA</name>
    <name evidence="6" type="ORF">GCM10010917_22760</name>
</gene>
<dbReference type="InterPro" id="IPR029058">
    <property type="entry name" value="AB_hydrolase_fold"/>
</dbReference>
<dbReference type="PRINTS" id="PR00878">
    <property type="entry name" value="CHOLNESTRASE"/>
</dbReference>
<dbReference type="EMBL" id="BMHF01000007">
    <property type="protein sequence ID" value="GGA37068.1"/>
    <property type="molecule type" value="Genomic_DNA"/>
</dbReference>
<dbReference type="Gene3D" id="3.40.50.1820">
    <property type="entry name" value="alpha/beta hydrolase"/>
    <property type="match status" value="1"/>
</dbReference>
<evidence type="ECO:0000313" key="7">
    <source>
        <dbReference type="Proteomes" id="UP000609323"/>
    </source>
</evidence>
<proteinExistence type="inferred from homology"/>